<protein>
    <submittedName>
        <fullName evidence="1">Uncharacterized protein</fullName>
    </submittedName>
</protein>
<name>A0A644T5R8_9ZZZZ</name>
<reference evidence="1" key="1">
    <citation type="submission" date="2019-08" db="EMBL/GenBank/DDBJ databases">
        <authorList>
            <person name="Kucharzyk K."/>
            <person name="Murdoch R.W."/>
            <person name="Higgins S."/>
            <person name="Loffler F."/>
        </authorList>
    </citation>
    <scope>NUCLEOTIDE SEQUENCE</scope>
</reference>
<evidence type="ECO:0000313" key="1">
    <source>
        <dbReference type="EMBL" id="MPL61857.1"/>
    </source>
</evidence>
<comment type="caution">
    <text evidence="1">The sequence shown here is derived from an EMBL/GenBank/DDBJ whole genome shotgun (WGS) entry which is preliminary data.</text>
</comment>
<dbReference type="AlphaFoldDB" id="A0A644T5R8"/>
<accession>A0A644T5R8</accession>
<dbReference type="EMBL" id="VSSQ01000016">
    <property type="protein sequence ID" value="MPL61857.1"/>
    <property type="molecule type" value="Genomic_DNA"/>
</dbReference>
<organism evidence="1">
    <name type="scientific">bioreactor metagenome</name>
    <dbReference type="NCBI Taxonomy" id="1076179"/>
    <lineage>
        <taxon>unclassified sequences</taxon>
        <taxon>metagenomes</taxon>
        <taxon>ecological metagenomes</taxon>
    </lineage>
</organism>
<gene>
    <name evidence="1" type="ORF">SDC9_07446</name>
</gene>
<sequence>MKNFRYNLRYIGRSEDEYEELIRNEDRKEIDFIQKLTQEDLEKIREDYRVFQNEINELTKIDENKIKEDLGEFIKNNKDKYEEKINSNDILKELKKSNELKAIELSEKYGYNHKELLEDAKQ</sequence>
<proteinExistence type="predicted"/>